<dbReference type="EMBL" id="RQZG01000013">
    <property type="protein sequence ID" value="RRD04143.1"/>
    <property type="molecule type" value="Genomic_DNA"/>
</dbReference>
<name>A0A3P1T6W2_9ACTN</name>
<comment type="caution">
    <text evidence="1">The sequence shown here is derived from an EMBL/GenBank/DDBJ whole genome shotgun (WGS) entry which is preliminary data.</text>
</comment>
<dbReference type="RefSeq" id="WP_124845226.1">
    <property type="nucleotide sequence ID" value="NZ_RQZG01000013.1"/>
</dbReference>
<dbReference type="AlphaFoldDB" id="A0A3P1T6W2"/>
<sequence length="253" mass="28134">METRAAVLDWESSDITLPIDAYGMSRAEIHRVEAAASIELARCVTRQDRVSDDVVAEARRAIEPLRPDHWATHWLFGFWNADYIAAHGWRPFPEGPEPPSWIDADESTISSCLERDPLTTLQPVHSSMTDSASTLLMEINGESLERAEGTEEFTALISQRASCVTEKGHRTDSDSSLRNVEFPAEDEESMLRAALVEAQCSDFLGVTQRLGDLVANFQTDLIREHRAELLSVKAEADSRVARANKILAEVGIQ</sequence>
<accession>A0A3P1T6W2</accession>
<evidence type="ECO:0000313" key="2">
    <source>
        <dbReference type="Proteomes" id="UP000280819"/>
    </source>
</evidence>
<proteinExistence type="predicted"/>
<protein>
    <submittedName>
        <fullName evidence="1">Uncharacterized protein</fullName>
    </submittedName>
</protein>
<evidence type="ECO:0000313" key="1">
    <source>
        <dbReference type="EMBL" id="RRD04143.1"/>
    </source>
</evidence>
<reference evidence="1 2" key="1">
    <citation type="submission" date="2018-11" db="EMBL/GenBank/DDBJ databases">
        <title>Genomes From Bacteria Associated with the Canine Oral Cavity: a Test Case for Automated Genome-Based Taxonomic Assignment.</title>
        <authorList>
            <person name="Coil D.A."/>
            <person name="Jospin G."/>
            <person name="Darling A.E."/>
            <person name="Wallis C."/>
            <person name="Davis I.J."/>
            <person name="Harris S."/>
            <person name="Eisen J.A."/>
            <person name="Holcombe L.J."/>
            <person name="O'Flynn C."/>
        </authorList>
    </citation>
    <scope>NUCLEOTIDE SEQUENCE [LARGE SCALE GENOMIC DNA]</scope>
    <source>
        <strain evidence="1 2">OH887_COT-365</strain>
    </source>
</reference>
<dbReference type="Proteomes" id="UP000280819">
    <property type="component" value="Unassembled WGS sequence"/>
</dbReference>
<organism evidence="1 2">
    <name type="scientific">Arachnia propionica</name>
    <dbReference type="NCBI Taxonomy" id="1750"/>
    <lineage>
        <taxon>Bacteria</taxon>
        <taxon>Bacillati</taxon>
        <taxon>Actinomycetota</taxon>
        <taxon>Actinomycetes</taxon>
        <taxon>Propionibacteriales</taxon>
        <taxon>Propionibacteriaceae</taxon>
        <taxon>Arachnia</taxon>
    </lineage>
</organism>
<gene>
    <name evidence="1" type="ORF">EII34_11085</name>
</gene>